<sequence>MNEFTTDCSNSSSLSLSLHSYEVKTEAGGVQKLIVKNLTLEDEAQYTCRIGDRETSCKLMVDEAFRVPTIDHDKVPREITVRAGQAVDIEVPYAGSPMPSMKWTRNGQGLGDSAETDQTPEFCRIKLKSPKRGDKGNYELELANSVGKDKVPISINVIDRPTEPVGPLEVSDVYKDRCRLSWSAPKDDGGKPITHYVVEMMDVKDGEWTEVTKVQGDTQSGVPGLKPDHKYKFRIMAVNEIGVSEPLVSSKEITAKDPWDAPSAPGTPEILDYDKDHAEIKWTAPKRDGGSPIKRYLIEKKQKNGDWEKRDSVPKITKLKVGQSFTLNVKFRGEPSPTPVWTVKDKEITPGEDVVITNPTYQSTLKYNVAKRRDTAIYTVTVTNEFGSDSADMEVVVMGNWESVSSFVPKDATEFVVPKLKEGLEYKFRVMAENAQGLSEPLETEQGVVAKNPFDKPDRPTTPEVVDSDRDFITIGWSPPRRDGGAPITGYNVERKDPRTGRWSRINRSPIREPEYTDSKVQAMKEYEYRVTAENDGGESEPSECSKPIKAKPLKAAPKVDWGSLLSRDISVRAGEPILIDIPITGSPTPTAAWKKNDSDLAPSSRVEQTSGEENAVLSIPVSKRSDTGKYTITLSNKFGEDAGDLNINVLDKPTAPEDLIVSDVFAETCKLSWKPPADDGGGAIAGYDVERCEEGSTFWEVVPGVVNGTSHMVKGLVEGTRYKFRVKAQNVYGISEPVTTDKSILAKNPFDPTSEPRNLEIAKFDKSSVSLKWKAPDDDGGSPIQGYEVQYRRLTNGRPNRPDWVTTSKGLAKDTSYTAGNLPEGAEYEFRVCAVNEAGPGKASKSTGPHVVRDPVFAAGAPSQPNVDEITEHSVSLSWEKPKDDGGGKIVGYVVEMKSGDEDWVELNDPPIKETHYKVQHLKEGSDYKFRVKAVNAAGPGATSRPTSNITAEKQPEAPTIDLRGLKDITVKAGMPLKIVVPFTGFPTLADKTVLMTAKAERGDTGTYTIRLRNPSGVVEGTINATVLGGDITASSIRLTWNPPKDNGGARIDKYILEKRVKGGQRWQKVPGLDQGHRGNRTQPGGGGGI</sequence>
<feature type="domain" description="Ig-like" evidence="4">
    <location>
        <begin position="558"/>
        <end position="649"/>
    </location>
</feature>
<feature type="domain" description="Fibronectin type-III" evidence="5">
    <location>
        <begin position="656"/>
        <end position="750"/>
    </location>
</feature>
<feature type="domain" description="Fibronectin type-III" evidence="5">
    <location>
        <begin position="264"/>
        <end position="363"/>
    </location>
</feature>
<keyword evidence="2" id="KW-0393">Immunoglobulin domain</keyword>
<evidence type="ECO:0000259" key="5">
    <source>
        <dbReference type="PROSITE" id="PS50853"/>
    </source>
</evidence>
<dbReference type="FunFam" id="2.60.40.10:FF:000127">
    <property type="entry name" value="titin isoform X1"/>
    <property type="match status" value="1"/>
</dbReference>
<dbReference type="CDD" id="cd05748">
    <property type="entry name" value="Ig_Titin_like"/>
    <property type="match status" value="1"/>
</dbReference>
<dbReference type="FunFam" id="2.60.40.10:FF:000056">
    <property type="entry name" value="twitchin isoform X4"/>
    <property type="match status" value="2"/>
</dbReference>
<dbReference type="Gene3D" id="2.60.40.10">
    <property type="entry name" value="Immunoglobulins"/>
    <property type="match status" value="11"/>
</dbReference>
<reference evidence="6" key="1">
    <citation type="journal article" date="2023" name="Mol. Biol. Evol.">
        <title>Third-Generation Sequencing Reveals the Adaptive Role of the Epigenome in Three Deep-Sea Polychaetes.</title>
        <authorList>
            <person name="Perez M."/>
            <person name="Aroh O."/>
            <person name="Sun Y."/>
            <person name="Lan Y."/>
            <person name="Juniper S.K."/>
            <person name="Young C.R."/>
            <person name="Angers B."/>
            <person name="Qian P.Y."/>
        </authorList>
    </citation>
    <scope>NUCLEOTIDE SEQUENCE</scope>
    <source>
        <strain evidence="6">R07B-5</strain>
    </source>
</reference>
<dbReference type="Pfam" id="PF00041">
    <property type="entry name" value="fn3"/>
    <property type="match status" value="5"/>
</dbReference>
<dbReference type="InterPro" id="IPR007110">
    <property type="entry name" value="Ig-like_dom"/>
</dbReference>
<dbReference type="PANTHER" id="PTHR14340">
    <property type="entry name" value="MICROFIBRIL-ASSOCIATED GLYCOPROTEIN 3"/>
    <property type="match status" value="1"/>
</dbReference>
<dbReference type="SUPFAM" id="SSF48726">
    <property type="entry name" value="Immunoglobulin"/>
    <property type="match status" value="5"/>
</dbReference>
<dbReference type="Pfam" id="PF07679">
    <property type="entry name" value="I-set"/>
    <property type="match status" value="3"/>
</dbReference>
<dbReference type="AlphaFoldDB" id="A0AAD9L1A3"/>
<feature type="region of interest" description="Disordered" evidence="3">
    <location>
        <begin position="473"/>
        <end position="505"/>
    </location>
</feature>
<dbReference type="InterPro" id="IPR013783">
    <property type="entry name" value="Ig-like_fold"/>
</dbReference>
<protein>
    <recommendedName>
        <fullName evidence="8">Titin</fullName>
    </recommendedName>
</protein>
<evidence type="ECO:0000256" key="2">
    <source>
        <dbReference type="ARBA" id="ARBA00023319"/>
    </source>
</evidence>
<dbReference type="FunFam" id="2.60.40.10:FF:000031">
    <property type="entry name" value="Myosin-binding protein C, slow type"/>
    <property type="match status" value="3"/>
</dbReference>
<dbReference type="CDD" id="cd00063">
    <property type="entry name" value="FN3"/>
    <property type="match status" value="8"/>
</dbReference>
<dbReference type="SMART" id="SM00409">
    <property type="entry name" value="IG"/>
    <property type="match status" value="4"/>
</dbReference>
<evidence type="ECO:0000313" key="6">
    <source>
        <dbReference type="EMBL" id="KAK2180735.1"/>
    </source>
</evidence>
<dbReference type="SUPFAM" id="SSF49265">
    <property type="entry name" value="Fibronectin type III"/>
    <property type="match status" value="4"/>
</dbReference>
<dbReference type="SMART" id="SM00060">
    <property type="entry name" value="FN3"/>
    <property type="match status" value="6"/>
</dbReference>
<feature type="region of interest" description="Disordered" evidence="3">
    <location>
        <begin position="1070"/>
        <end position="1091"/>
    </location>
</feature>
<feature type="region of interest" description="Disordered" evidence="3">
    <location>
        <begin position="586"/>
        <end position="613"/>
    </location>
</feature>
<dbReference type="InterPro" id="IPR003598">
    <property type="entry name" value="Ig_sub2"/>
</dbReference>
<feature type="domain" description="Fibronectin type-III" evidence="5">
    <location>
        <begin position="756"/>
        <end position="856"/>
    </location>
</feature>
<dbReference type="SMART" id="SM00408">
    <property type="entry name" value="IGc2"/>
    <property type="match status" value="3"/>
</dbReference>
<accession>A0AAD9L1A3</accession>
<dbReference type="InterPro" id="IPR003599">
    <property type="entry name" value="Ig_sub"/>
</dbReference>
<dbReference type="FunFam" id="2.60.40.10:FF:000160">
    <property type="entry name" value="Titin a"/>
    <property type="match status" value="2"/>
</dbReference>
<dbReference type="EMBL" id="JAODUO010000429">
    <property type="protein sequence ID" value="KAK2180735.1"/>
    <property type="molecule type" value="Genomic_DNA"/>
</dbReference>
<keyword evidence="1" id="KW-0677">Repeat</keyword>
<comment type="caution">
    <text evidence="6">The sequence shown here is derived from an EMBL/GenBank/DDBJ whole genome shotgun (WGS) entry which is preliminary data.</text>
</comment>
<feature type="domain" description="Fibronectin type-III" evidence="5">
    <location>
        <begin position="862"/>
        <end position="955"/>
    </location>
</feature>
<evidence type="ECO:0000256" key="3">
    <source>
        <dbReference type="SAM" id="MobiDB-lite"/>
    </source>
</evidence>
<dbReference type="PROSITE" id="PS50835">
    <property type="entry name" value="IG_LIKE"/>
    <property type="match status" value="2"/>
</dbReference>
<evidence type="ECO:0008006" key="8">
    <source>
        <dbReference type="Google" id="ProtNLM"/>
    </source>
</evidence>
<dbReference type="PRINTS" id="PR00014">
    <property type="entry name" value="FNTYPEIII"/>
</dbReference>
<feature type="domain" description="Fibronectin type-III" evidence="5">
    <location>
        <begin position="459"/>
        <end position="554"/>
    </location>
</feature>
<dbReference type="PROSITE" id="PS50853">
    <property type="entry name" value="FN3"/>
    <property type="match status" value="6"/>
</dbReference>
<evidence type="ECO:0000313" key="7">
    <source>
        <dbReference type="Proteomes" id="UP001209878"/>
    </source>
</evidence>
<dbReference type="InterPro" id="IPR013098">
    <property type="entry name" value="Ig_I-set"/>
</dbReference>
<dbReference type="Proteomes" id="UP001209878">
    <property type="component" value="Unassembled WGS sequence"/>
</dbReference>
<evidence type="ECO:0000256" key="1">
    <source>
        <dbReference type="ARBA" id="ARBA00022737"/>
    </source>
</evidence>
<dbReference type="InterPro" id="IPR036179">
    <property type="entry name" value="Ig-like_dom_sf"/>
</dbReference>
<keyword evidence="7" id="KW-1185">Reference proteome</keyword>
<feature type="domain" description="Ig-like" evidence="4">
    <location>
        <begin position="68"/>
        <end position="154"/>
    </location>
</feature>
<gene>
    <name evidence="6" type="ORF">NP493_429g01134</name>
</gene>
<dbReference type="GO" id="GO:0030017">
    <property type="term" value="C:sarcomere"/>
    <property type="evidence" value="ECO:0007669"/>
    <property type="project" value="UniProtKB-ARBA"/>
</dbReference>
<dbReference type="PANTHER" id="PTHR14340:SF9">
    <property type="entry name" value="FIBRONECTIN TYPE-III DOMAIN-CONTAINING PROTEIN"/>
    <property type="match status" value="1"/>
</dbReference>
<feature type="domain" description="Fibronectin type-III" evidence="5">
    <location>
        <begin position="164"/>
        <end position="258"/>
    </location>
</feature>
<evidence type="ECO:0000259" key="4">
    <source>
        <dbReference type="PROSITE" id="PS50835"/>
    </source>
</evidence>
<dbReference type="InterPro" id="IPR003961">
    <property type="entry name" value="FN3_dom"/>
</dbReference>
<name>A0AAD9L1A3_RIDPI</name>
<dbReference type="InterPro" id="IPR036116">
    <property type="entry name" value="FN3_sf"/>
</dbReference>
<proteinExistence type="predicted"/>
<organism evidence="6 7">
    <name type="scientific">Ridgeia piscesae</name>
    <name type="common">Tubeworm</name>
    <dbReference type="NCBI Taxonomy" id="27915"/>
    <lineage>
        <taxon>Eukaryota</taxon>
        <taxon>Metazoa</taxon>
        <taxon>Spiralia</taxon>
        <taxon>Lophotrochozoa</taxon>
        <taxon>Annelida</taxon>
        <taxon>Polychaeta</taxon>
        <taxon>Sedentaria</taxon>
        <taxon>Canalipalpata</taxon>
        <taxon>Sabellida</taxon>
        <taxon>Siboglinidae</taxon>
        <taxon>Ridgeia</taxon>
    </lineage>
</organism>